<evidence type="ECO:0000313" key="3">
    <source>
        <dbReference type="EMBL" id="MFD0896698.1"/>
    </source>
</evidence>
<evidence type="ECO:0000259" key="1">
    <source>
        <dbReference type="Pfam" id="PF09851"/>
    </source>
</evidence>
<dbReference type="InterPro" id="IPR018649">
    <property type="entry name" value="SHOCT"/>
</dbReference>
<evidence type="ECO:0000313" key="4">
    <source>
        <dbReference type="Proteomes" id="UP001597104"/>
    </source>
</evidence>
<sequence length="263" mass="29286">MLEQTFDRFGYGGQTADNKQVAFVNLREIRGIRFGTKGPQIYHDLFYGVDLEIIAFGAFSLKIVDPVKFIREFVPVNTSSYSFDDKAARSQLLSEFLQSFTVALNTLSDKYRISQLPAKSNDIVAKMIENNSYVKNWKNRFGLVLIAVGVENIEFSAESKLLVNQYSTNKMNINAYADVSQKTANIAAQQKIAQGIQSNGLGDSAGMLFGMNMAQNMGTNAESKPTMSIDEQINTVTKLKQLLDAGILSQNEFDQKKKEIMGL</sequence>
<reference evidence="4" key="1">
    <citation type="journal article" date="2019" name="Int. J. Syst. Evol. Microbiol.">
        <title>The Global Catalogue of Microorganisms (GCM) 10K type strain sequencing project: providing services to taxonomists for standard genome sequencing and annotation.</title>
        <authorList>
            <consortium name="The Broad Institute Genomics Platform"/>
            <consortium name="The Broad Institute Genome Sequencing Center for Infectious Disease"/>
            <person name="Wu L."/>
            <person name="Ma J."/>
        </authorList>
    </citation>
    <scope>NUCLEOTIDE SEQUENCE [LARGE SCALE GENOMIC DNA]</scope>
    <source>
        <strain evidence="4">CCM 8925</strain>
    </source>
</reference>
<proteinExistence type="predicted"/>
<dbReference type="RefSeq" id="WP_223877062.1">
    <property type="nucleotide sequence ID" value="NZ_JBHTIO010000016.1"/>
</dbReference>
<accession>A0ABW3ECM2</accession>
<organism evidence="3 4">
    <name type="scientific">Loigolactobacillus binensis</name>
    <dbReference type="NCBI Taxonomy" id="2559922"/>
    <lineage>
        <taxon>Bacteria</taxon>
        <taxon>Bacillati</taxon>
        <taxon>Bacillota</taxon>
        <taxon>Bacilli</taxon>
        <taxon>Lactobacillales</taxon>
        <taxon>Lactobacillaceae</taxon>
        <taxon>Loigolactobacillus</taxon>
    </lineage>
</organism>
<keyword evidence="4" id="KW-1185">Reference proteome</keyword>
<protein>
    <submittedName>
        <fullName evidence="3">SPFH domain-containing protein</fullName>
    </submittedName>
</protein>
<dbReference type="Proteomes" id="UP001597104">
    <property type="component" value="Unassembled WGS sequence"/>
</dbReference>
<dbReference type="EMBL" id="JBHTIO010000016">
    <property type="protein sequence ID" value="MFD0896698.1"/>
    <property type="molecule type" value="Genomic_DNA"/>
</dbReference>
<comment type="caution">
    <text evidence="3">The sequence shown here is derived from an EMBL/GenBank/DDBJ whole genome shotgun (WGS) entry which is preliminary data.</text>
</comment>
<gene>
    <name evidence="3" type="ORF">ACFQZ7_02980</name>
</gene>
<feature type="domain" description="SHOCT" evidence="1">
    <location>
        <begin position="238"/>
        <end position="261"/>
    </location>
</feature>
<dbReference type="Pfam" id="PF13421">
    <property type="entry name" value="Band_7_1"/>
    <property type="match status" value="1"/>
</dbReference>
<dbReference type="CDD" id="cd03408">
    <property type="entry name" value="SPFH_like_u1"/>
    <property type="match status" value="1"/>
</dbReference>
<evidence type="ECO:0000259" key="2">
    <source>
        <dbReference type="Pfam" id="PF13421"/>
    </source>
</evidence>
<feature type="domain" description="SPFH" evidence="2">
    <location>
        <begin position="6"/>
        <end position="166"/>
    </location>
</feature>
<name>A0ABW3ECM2_9LACO</name>
<dbReference type="Pfam" id="PF09851">
    <property type="entry name" value="SHOCT"/>
    <property type="match status" value="1"/>
</dbReference>
<dbReference type="InterPro" id="IPR033880">
    <property type="entry name" value="SPFH_YdjI"/>
</dbReference>